<dbReference type="Proteomes" id="UP000245464">
    <property type="component" value="Chromosome 1"/>
</dbReference>
<sequence length="33" mass="3986">MLQNDDYYYFLTLETTVSFYVQQEIVQPKPTNP</sequence>
<accession>A0A5M9LJJ1</accession>
<dbReference type="RefSeq" id="XP_065965470.1">
    <property type="nucleotide sequence ID" value="XM_066103268.1"/>
</dbReference>
<evidence type="ECO:0000313" key="2">
    <source>
        <dbReference type="Proteomes" id="UP000245464"/>
    </source>
</evidence>
<dbReference type="GeneID" id="90954114"/>
<dbReference type="EMBL" id="NQIK02000001">
    <property type="protein sequence ID" value="KAF7577482.1"/>
    <property type="molecule type" value="Genomic_DNA"/>
</dbReference>
<evidence type="ECO:0000313" key="1">
    <source>
        <dbReference type="EMBL" id="KAF7577482.1"/>
    </source>
</evidence>
<reference evidence="1 2" key="1">
    <citation type="journal article" date="2018" name="BMC Genomics">
        <title>Comparative genomics of the wheat fungal pathogen Pyrenophora tritici-repentis reveals chromosomal variations and genome plasticity.</title>
        <authorList>
            <person name="Moolhuijzen P."/>
            <person name="See P.T."/>
            <person name="Hane J.K."/>
            <person name="Shi G."/>
            <person name="Liu Z."/>
            <person name="Oliver R.P."/>
            <person name="Moffat C.S."/>
        </authorList>
    </citation>
    <scope>NUCLEOTIDE SEQUENCE [LARGE SCALE GENOMIC DNA]</scope>
    <source>
        <strain evidence="1">M4</strain>
    </source>
</reference>
<comment type="caution">
    <text evidence="1">The sequence shown here is derived from an EMBL/GenBank/DDBJ whole genome shotgun (WGS) entry which is preliminary data.</text>
</comment>
<organism evidence="1 2">
    <name type="scientific">Pyrenophora tritici-repentis</name>
    <dbReference type="NCBI Taxonomy" id="45151"/>
    <lineage>
        <taxon>Eukaryota</taxon>
        <taxon>Fungi</taxon>
        <taxon>Dikarya</taxon>
        <taxon>Ascomycota</taxon>
        <taxon>Pezizomycotina</taxon>
        <taxon>Dothideomycetes</taxon>
        <taxon>Pleosporomycetidae</taxon>
        <taxon>Pleosporales</taxon>
        <taxon>Pleosporineae</taxon>
        <taxon>Pleosporaceae</taxon>
        <taxon>Pyrenophora</taxon>
    </lineage>
</organism>
<gene>
    <name evidence="1" type="ORF">PtrM4_017220</name>
</gene>
<protein>
    <submittedName>
        <fullName evidence="1">Uncharacterized protein</fullName>
    </submittedName>
</protein>
<dbReference type="AlphaFoldDB" id="A0A5M9LJJ1"/>
<proteinExistence type="predicted"/>
<name>A0A5M9LJJ1_9PLEO</name>
<dbReference type="KEGG" id="ptrr:90954114"/>